<gene>
    <name evidence="1" type="ORF">BPA30113_02207</name>
</gene>
<sequence>MPSERPQSRERFPDGALAARQCTLSRLLPWPGLERREFPDMVLAVLPDERLQPRDIGNLPGIEVFVPAVRDVIERVRRKFEGVLHDETPRPDTSLAKMAKLEPLMRGGSLTAAVASQTGDAAAALHHVFEPR</sequence>
<dbReference type="GO" id="GO:0016746">
    <property type="term" value="F:acyltransferase activity"/>
    <property type="evidence" value="ECO:0007669"/>
    <property type="project" value="InterPro"/>
</dbReference>
<dbReference type="EMBL" id="CABVQD010000005">
    <property type="protein sequence ID" value="VWB51108.1"/>
    <property type="molecule type" value="Genomic_DNA"/>
</dbReference>
<accession>A0A6J5DER7</accession>
<keyword evidence="1" id="KW-0808">Transferase</keyword>
<dbReference type="Gene3D" id="3.40.47.10">
    <property type="match status" value="1"/>
</dbReference>
<protein>
    <submittedName>
        <fullName evidence="1">Acetyl-CoA acetyltransferase</fullName>
    </submittedName>
</protein>
<reference evidence="1 2" key="1">
    <citation type="submission" date="2019-09" db="EMBL/GenBank/DDBJ databases">
        <authorList>
            <person name="Depoorter E."/>
        </authorList>
    </citation>
    <scope>NUCLEOTIDE SEQUENCE [LARGE SCALE GENOMIC DNA]</scope>
    <source>
        <strain evidence="1">LMG 30113</strain>
    </source>
</reference>
<organism evidence="1 2">
    <name type="scientific">Burkholderia paludis</name>
    <dbReference type="NCBI Taxonomy" id="1506587"/>
    <lineage>
        <taxon>Bacteria</taxon>
        <taxon>Pseudomonadati</taxon>
        <taxon>Pseudomonadota</taxon>
        <taxon>Betaproteobacteria</taxon>
        <taxon>Burkholderiales</taxon>
        <taxon>Burkholderiaceae</taxon>
        <taxon>Burkholderia</taxon>
        <taxon>Burkholderia cepacia complex</taxon>
    </lineage>
</organism>
<name>A0A6J5DER7_9BURK</name>
<evidence type="ECO:0000313" key="2">
    <source>
        <dbReference type="Proteomes" id="UP000494330"/>
    </source>
</evidence>
<evidence type="ECO:0000313" key="1">
    <source>
        <dbReference type="EMBL" id="VWB51108.1"/>
    </source>
</evidence>
<dbReference type="Proteomes" id="UP000494330">
    <property type="component" value="Unassembled WGS sequence"/>
</dbReference>
<dbReference type="AlphaFoldDB" id="A0A6J5DER7"/>
<dbReference type="InterPro" id="IPR016039">
    <property type="entry name" value="Thiolase-like"/>
</dbReference>
<proteinExistence type="predicted"/>
<keyword evidence="2" id="KW-1185">Reference proteome</keyword>
<dbReference type="SUPFAM" id="SSF53901">
    <property type="entry name" value="Thiolase-like"/>
    <property type="match status" value="1"/>
</dbReference>